<proteinExistence type="inferred from homology"/>
<evidence type="ECO:0000313" key="9">
    <source>
        <dbReference type="Proteomes" id="UP000185639"/>
    </source>
</evidence>
<dbReference type="EMBL" id="FTOH01000007">
    <property type="protein sequence ID" value="SIT00862.1"/>
    <property type="molecule type" value="Genomic_DNA"/>
</dbReference>
<dbReference type="OrthoDB" id="9763453at2"/>
<dbReference type="InterPro" id="IPR015424">
    <property type="entry name" value="PyrdxlP-dep_Trfase"/>
</dbReference>
<sequence length="398" mass="42985">MSSTSKRSGEIKPFQVMAILAEAQALQAAGHDIIHLEVGEPDFTTPEPVTEAGIAALRAGKTGYTPALGLPELREKIAHYYQSRFGVTVPASRVVLTPGASGALLLLTAARLNPGDQLMLADPGYPCNRHFARVFEAHGQLIPAGPEQKYQLTAADVERHWQPSTRAALVASPANPTGTVLSLDELSHLSQTVAKQGGELWVDEIYQGLNFGAGEGGGAETVLSVADDAVVLNSFSKFFGMTGWRLGWAVVPESLVPVLDTLAQNLFLAPPTPAQYAALAAFSPEVMATLEERRQILHERRDYLLSVLPELGFKVPVVPEGAFYVYADASRFTDDSLAFCARLLRETGVAITPGVDFGEHRAGEHVRFAFTTRIERLQEAIGRLADWLPEYVAEQGGR</sequence>
<keyword evidence="3 6" id="KW-0032">Aminotransferase</keyword>
<evidence type="ECO:0000256" key="6">
    <source>
        <dbReference type="RuleBase" id="RU000481"/>
    </source>
</evidence>
<organism evidence="8 9">
    <name type="scientific">Thalassolituus maritimus</name>
    <dbReference type="NCBI Taxonomy" id="484498"/>
    <lineage>
        <taxon>Bacteria</taxon>
        <taxon>Pseudomonadati</taxon>
        <taxon>Pseudomonadota</taxon>
        <taxon>Gammaproteobacteria</taxon>
        <taxon>Oceanospirillales</taxon>
        <taxon>Oceanospirillaceae</taxon>
        <taxon>Thalassolituus</taxon>
    </lineage>
</organism>
<comment type="similarity">
    <text evidence="2 6">Belongs to the class-I pyridoxal-phosphate-dependent aminotransferase family.</text>
</comment>
<dbReference type="InterPro" id="IPR050596">
    <property type="entry name" value="AspAT/PAT-like"/>
</dbReference>
<dbReference type="InterPro" id="IPR004839">
    <property type="entry name" value="Aminotransferase_I/II_large"/>
</dbReference>
<protein>
    <recommendedName>
        <fullName evidence="6">Aminotransferase</fullName>
        <ecNumber evidence="6">2.6.1.-</ecNumber>
    </recommendedName>
</protein>
<gene>
    <name evidence="8" type="ORF">SAMN05421686_107212</name>
</gene>
<evidence type="ECO:0000313" key="8">
    <source>
        <dbReference type="EMBL" id="SIT00862.1"/>
    </source>
</evidence>
<dbReference type="SUPFAM" id="SSF53383">
    <property type="entry name" value="PLP-dependent transferases"/>
    <property type="match status" value="1"/>
</dbReference>
<evidence type="ECO:0000256" key="2">
    <source>
        <dbReference type="ARBA" id="ARBA00007441"/>
    </source>
</evidence>
<dbReference type="PROSITE" id="PS00105">
    <property type="entry name" value="AA_TRANSFER_CLASS_1"/>
    <property type="match status" value="1"/>
</dbReference>
<evidence type="ECO:0000256" key="5">
    <source>
        <dbReference type="ARBA" id="ARBA00022898"/>
    </source>
</evidence>
<reference evidence="9" key="1">
    <citation type="submission" date="2017-01" db="EMBL/GenBank/DDBJ databases">
        <authorList>
            <person name="Varghese N."/>
            <person name="Submissions S."/>
        </authorList>
    </citation>
    <scope>NUCLEOTIDE SEQUENCE [LARGE SCALE GENOMIC DNA]</scope>
    <source>
        <strain evidence="9">DSM 24913</strain>
    </source>
</reference>
<keyword evidence="9" id="KW-1185">Reference proteome</keyword>
<dbReference type="RefSeq" id="WP_076516593.1">
    <property type="nucleotide sequence ID" value="NZ_FTOH01000007.1"/>
</dbReference>
<dbReference type="Pfam" id="PF00155">
    <property type="entry name" value="Aminotran_1_2"/>
    <property type="match status" value="1"/>
</dbReference>
<evidence type="ECO:0000259" key="7">
    <source>
        <dbReference type="Pfam" id="PF00155"/>
    </source>
</evidence>
<dbReference type="PANTHER" id="PTHR46383:SF2">
    <property type="entry name" value="AMINOTRANSFERASE"/>
    <property type="match status" value="1"/>
</dbReference>
<dbReference type="GO" id="GO:0008483">
    <property type="term" value="F:transaminase activity"/>
    <property type="evidence" value="ECO:0007669"/>
    <property type="project" value="UniProtKB-KW"/>
</dbReference>
<evidence type="ECO:0000256" key="4">
    <source>
        <dbReference type="ARBA" id="ARBA00022679"/>
    </source>
</evidence>
<dbReference type="Proteomes" id="UP000185639">
    <property type="component" value="Unassembled WGS sequence"/>
</dbReference>
<evidence type="ECO:0000256" key="1">
    <source>
        <dbReference type="ARBA" id="ARBA00001933"/>
    </source>
</evidence>
<comment type="cofactor">
    <cofactor evidence="1 6">
        <name>pyridoxal 5'-phosphate</name>
        <dbReference type="ChEBI" id="CHEBI:597326"/>
    </cofactor>
</comment>
<dbReference type="GO" id="GO:0030170">
    <property type="term" value="F:pyridoxal phosphate binding"/>
    <property type="evidence" value="ECO:0007669"/>
    <property type="project" value="InterPro"/>
</dbReference>
<feature type="domain" description="Aminotransferase class I/classII large" evidence="7">
    <location>
        <begin position="32"/>
        <end position="384"/>
    </location>
</feature>
<dbReference type="InterPro" id="IPR004838">
    <property type="entry name" value="NHTrfase_class1_PyrdxlP-BS"/>
</dbReference>
<dbReference type="EC" id="2.6.1.-" evidence="6"/>
<accession>A0A1N7NRD6</accession>
<dbReference type="InterPro" id="IPR015421">
    <property type="entry name" value="PyrdxlP-dep_Trfase_major"/>
</dbReference>
<name>A0A1N7NRD6_9GAMM</name>
<keyword evidence="4 6" id="KW-0808">Transferase</keyword>
<dbReference type="GO" id="GO:0006520">
    <property type="term" value="P:amino acid metabolic process"/>
    <property type="evidence" value="ECO:0007669"/>
    <property type="project" value="InterPro"/>
</dbReference>
<dbReference type="CDD" id="cd00609">
    <property type="entry name" value="AAT_like"/>
    <property type="match status" value="1"/>
</dbReference>
<dbReference type="STRING" id="484498.SAMN05421686_107212"/>
<dbReference type="NCBIfam" id="NF006514">
    <property type="entry name" value="PRK08960.1"/>
    <property type="match status" value="1"/>
</dbReference>
<dbReference type="AlphaFoldDB" id="A0A1N7NRD6"/>
<dbReference type="Gene3D" id="3.40.640.10">
    <property type="entry name" value="Type I PLP-dependent aspartate aminotransferase-like (Major domain)"/>
    <property type="match status" value="1"/>
</dbReference>
<evidence type="ECO:0000256" key="3">
    <source>
        <dbReference type="ARBA" id="ARBA00022576"/>
    </source>
</evidence>
<keyword evidence="5" id="KW-0663">Pyridoxal phosphate</keyword>
<dbReference type="PANTHER" id="PTHR46383">
    <property type="entry name" value="ASPARTATE AMINOTRANSFERASE"/>
    <property type="match status" value="1"/>
</dbReference>